<reference evidence="2" key="1">
    <citation type="submission" date="2015-11" db="EMBL/GenBank/DDBJ databases">
        <title>De novo transcriptome assembly of four potential Pierce s Disease insect vectors from Arizona vineyards.</title>
        <authorList>
            <person name="Tassone E.E."/>
        </authorList>
    </citation>
    <scope>NUCLEOTIDE SEQUENCE</scope>
</reference>
<keyword evidence="1" id="KW-0812">Transmembrane</keyword>
<dbReference type="AlphaFoldDB" id="A0A1B6ID60"/>
<evidence type="ECO:0000313" key="2">
    <source>
        <dbReference type="EMBL" id="JAS84842.1"/>
    </source>
</evidence>
<sequence>SKMSILANGTKFLSDCGATMIDGSLKYPECVGSVIVRTIIGQQDLTCNHLQMASFIGPVILEGNDCVQNFMGKPFCGDFVSNDPNCDLNTKLPWVEMAFLTVFMLIAQLLVFRVLFFSKKMRTLGMKLKCGRITIGACERRNQEKEGGGAIGEEPQTSETIPMKIYPDSYIHGRRLDDGVPSSPIGSCVNITSYTSQSFHINVSLFQLLIILLFFRQPVSVNGGLVSSIGFSAGQSVQSGDGHIIIHEAYMRHPLTSLYNTTEWKSWHEMDWHWRNSGCEGNIDCTGSLPFGTVSEDYFWLKESKGIRTLYYRFCALHIVSTLNPTGGCVEWVQAIEVDPSELWEVSMIGIGESVIRMDAMNSPDCSILHGDLQLPIQWEDFSVIKSPRGKSYLCPADPSYGNPRKNELGDVQLDSTWHSRTAGDIFVCTIQYNEDPQCTVSKPGLSKTLPDCVEIPGELGGVKWSLDEGFLIAKRTPAIEVWLDCPNGIPKEEPSACGGLKMSIWGMRNSPSGVMLRVVPRLMMPNSVWFGKVDCMEESLMIPCDGVGVNFLIPSNHECLENSTVTINLINNNHFGYISNSHMGFGKFEPYWLDIWGTIKDWRAQMLGGTWVVMIVGGLILVLILRK</sequence>
<name>A0A1B6ID60_9HEMI</name>
<feature type="transmembrane region" description="Helical" evidence="1">
    <location>
        <begin position="607"/>
        <end position="626"/>
    </location>
</feature>
<feature type="non-terminal residue" evidence="2">
    <location>
        <position position="1"/>
    </location>
</feature>
<feature type="transmembrane region" description="Helical" evidence="1">
    <location>
        <begin position="97"/>
        <end position="117"/>
    </location>
</feature>
<accession>A0A1B6ID60</accession>
<feature type="transmembrane region" description="Helical" evidence="1">
    <location>
        <begin position="199"/>
        <end position="215"/>
    </location>
</feature>
<proteinExistence type="predicted"/>
<keyword evidence="1" id="KW-1133">Transmembrane helix</keyword>
<gene>
    <name evidence="2" type="ORF">g.10877</name>
</gene>
<evidence type="ECO:0000256" key="1">
    <source>
        <dbReference type="SAM" id="Phobius"/>
    </source>
</evidence>
<protein>
    <submittedName>
        <fullName evidence="2">Uncharacterized protein</fullName>
    </submittedName>
</protein>
<organism evidence="2">
    <name type="scientific">Homalodisca liturata</name>
    <dbReference type="NCBI Taxonomy" id="320908"/>
    <lineage>
        <taxon>Eukaryota</taxon>
        <taxon>Metazoa</taxon>
        <taxon>Ecdysozoa</taxon>
        <taxon>Arthropoda</taxon>
        <taxon>Hexapoda</taxon>
        <taxon>Insecta</taxon>
        <taxon>Pterygota</taxon>
        <taxon>Neoptera</taxon>
        <taxon>Paraneoptera</taxon>
        <taxon>Hemiptera</taxon>
        <taxon>Auchenorrhyncha</taxon>
        <taxon>Membracoidea</taxon>
        <taxon>Cicadellidae</taxon>
        <taxon>Cicadellinae</taxon>
        <taxon>Proconiini</taxon>
        <taxon>Homalodisca</taxon>
    </lineage>
</organism>
<keyword evidence="1" id="KW-0472">Membrane</keyword>
<dbReference type="EMBL" id="GECU01022864">
    <property type="protein sequence ID" value="JAS84842.1"/>
    <property type="molecule type" value="Transcribed_RNA"/>
</dbReference>